<dbReference type="RefSeq" id="WP_310010519.1">
    <property type="nucleotide sequence ID" value="NZ_JAVDQT010000001.1"/>
</dbReference>
<keyword evidence="3" id="KW-1185">Reference proteome</keyword>
<accession>A0ABU1M6F2</accession>
<dbReference type="EMBL" id="JAVDQT010000001">
    <property type="protein sequence ID" value="MDR6431316.1"/>
    <property type="molecule type" value="Genomic_DNA"/>
</dbReference>
<evidence type="ECO:0000313" key="2">
    <source>
        <dbReference type="EMBL" id="MDR6431316.1"/>
    </source>
</evidence>
<evidence type="ECO:0000256" key="1">
    <source>
        <dbReference type="SAM" id="MobiDB-lite"/>
    </source>
</evidence>
<gene>
    <name evidence="2" type="ORF">J2782_001021</name>
</gene>
<feature type="compositionally biased region" description="Basic residues" evidence="1">
    <location>
        <begin position="345"/>
        <end position="360"/>
    </location>
</feature>
<evidence type="ECO:0000313" key="3">
    <source>
        <dbReference type="Proteomes" id="UP001184614"/>
    </source>
</evidence>
<dbReference type="Proteomes" id="UP001184614">
    <property type="component" value="Unassembled WGS sequence"/>
</dbReference>
<organism evidence="2 3">
    <name type="scientific">Brucella pseudogrignonensis</name>
    <dbReference type="NCBI Taxonomy" id="419475"/>
    <lineage>
        <taxon>Bacteria</taxon>
        <taxon>Pseudomonadati</taxon>
        <taxon>Pseudomonadota</taxon>
        <taxon>Alphaproteobacteria</taxon>
        <taxon>Hyphomicrobiales</taxon>
        <taxon>Brucellaceae</taxon>
        <taxon>Brucella/Ochrobactrum group</taxon>
        <taxon>Brucella</taxon>
    </lineage>
</organism>
<feature type="region of interest" description="Disordered" evidence="1">
    <location>
        <begin position="242"/>
        <end position="378"/>
    </location>
</feature>
<name>A0ABU1M6F2_9HYPH</name>
<feature type="compositionally biased region" description="Gly residues" evidence="1">
    <location>
        <begin position="368"/>
        <end position="378"/>
    </location>
</feature>
<feature type="compositionally biased region" description="Basic and acidic residues" evidence="1">
    <location>
        <begin position="264"/>
        <end position="282"/>
    </location>
</feature>
<dbReference type="Pfam" id="PF05954">
    <property type="entry name" value="Phage_GPD"/>
    <property type="match status" value="1"/>
</dbReference>
<dbReference type="SUPFAM" id="SSF69279">
    <property type="entry name" value="Phage tail proteins"/>
    <property type="match status" value="1"/>
</dbReference>
<reference evidence="2 3" key="1">
    <citation type="submission" date="2023-07" db="EMBL/GenBank/DDBJ databases">
        <title>Sorghum-associated microbial communities from plants grown in Nebraska, USA.</title>
        <authorList>
            <person name="Schachtman D."/>
        </authorList>
    </citation>
    <scope>NUCLEOTIDE SEQUENCE [LARGE SCALE GENOMIC DNA]</scope>
    <source>
        <strain evidence="2 3">DS1730</strain>
    </source>
</reference>
<protein>
    <submittedName>
        <fullName evidence="2">Phage protein D</fullName>
    </submittedName>
</protein>
<feature type="compositionally biased region" description="Polar residues" evidence="1">
    <location>
        <begin position="317"/>
        <end position="328"/>
    </location>
</feature>
<proteinExistence type="predicted"/>
<sequence>MNAIVKKTTCIVMVDGQDISSALLPRLTNLSITDKAGASSDTCRIDLDDSDGVILLPSEGAVISISLGSNDTGAAVAFRGVVDEVRSTGSRSGGRMLSISGKGFDAQGKAKEQKQKHWDNKKLGDVFGEAAKLAGIETVRVDKELAEISRPYWAMQGESFIHFGERLARETGATFKISNDVAIFAKRNGGRSAGGKELATVRATYGDNLISWDIAPVTGRPRYSKAKTRYYDTKTGTWKTEEVEIEDDNADAEFTSRYPAGDQDEAKRASESRKTDSERGKGEGSITIDGNSDAQPEGSVILEGSRPGIDGTYRIDTVQQDFSRSTGWVTRLDLKQPQGEAGKDSRKKSNKSRKGKRSKSKSPPMPDMGGGGGWNAAP</sequence>
<comment type="caution">
    <text evidence="2">The sequence shown here is derived from an EMBL/GenBank/DDBJ whole genome shotgun (WGS) entry which is preliminary data.</text>
</comment>